<evidence type="ECO:0000256" key="1">
    <source>
        <dbReference type="SAM" id="MobiDB-lite"/>
    </source>
</evidence>
<name>A0ABM7YR12_9BURK</name>
<gene>
    <name evidence="2" type="ORF">CATMQ487_39900</name>
</gene>
<dbReference type="Proteomes" id="UP001057498">
    <property type="component" value="Chromosome"/>
</dbReference>
<dbReference type="EMBL" id="AP025730">
    <property type="protein sequence ID" value="BDI07020.1"/>
    <property type="molecule type" value="Genomic_DNA"/>
</dbReference>
<keyword evidence="3" id="KW-1185">Reference proteome</keyword>
<feature type="region of interest" description="Disordered" evidence="1">
    <location>
        <begin position="1"/>
        <end position="81"/>
    </location>
</feature>
<proteinExistence type="predicted"/>
<feature type="compositionally biased region" description="Basic and acidic residues" evidence="1">
    <location>
        <begin position="66"/>
        <end position="81"/>
    </location>
</feature>
<protein>
    <submittedName>
        <fullName evidence="2">Uncharacterized protein</fullName>
    </submittedName>
</protein>
<reference evidence="2" key="1">
    <citation type="submission" date="2022-04" db="EMBL/GenBank/DDBJ databases">
        <title>Whole genome sequence of Sphaerotilus sp. FB-5.</title>
        <authorList>
            <person name="Takeda M."/>
            <person name="Narihara S."/>
            <person name="Akimoto M."/>
            <person name="Akimoto R."/>
            <person name="Nishiyashiki S."/>
            <person name="Murakami T."/>
        </authorList>
    </citation>
    <scope>NUCLEOTIDE SEQUENCE</scope>
    <source>
        <strain evidence="2">FB-5</strain>
    </source>
</reference>
<organism evidence="2 3">
    <name type="scientific">Sphaerotilus microaerophilus</name>
    <dbReference type="NCBI Taxonomy" id="2914710"/>
    <lineage>
        <taxon>Bacteria</taxon>
        <taxon>Pseudomonadati</taxon>
        <taxon>Pseudomonadota</taxon>
        <taxon>Betaproteobacteria</taxon>
        <taxon>Burkholderiales</taxon>
        <taxon>Sphaerotilaceae</taxon>
        <taxon>Sphaerotilus</taxon>
    </lineage>
</organism>
<sequence>MEGGCGWDTAAIVATPAQPRSPFPDPMSGGAEAATQARRLPMKRVTRAPQRDVNGWKKAGLPWNHWGEHSKGCLAPEDEKP</sequence>
<accession>A0ABM7YR12</accession>
<evidence type="ECO:0000313" key="2">
    <source>
        <dbReference type="EMBL" id="BDI07020.1"/>
    </source>
</evidence>
<evidence type="ECO:0000313" key="3">
    <source>
        <dbReference type="Proteomes" id="UP001057498"/>
    </source>
</evidence>